<protein>
    <submittedName>
        <fullName evidence="1">Geranylgeranyl pyrophosphate synthase</fullName>
    </submittedName>
</protein>
<dbReference type="OrthoDB" id="6921389at2759"/>
<dbReference type="SUPFAM" id="SSF48576">
    <property type="entry name" value="Terpenoid synthases"/>
    <property type="match status" value="1"/>
</dbReference>
<dbReference type="Proteomes" id="UP000572817">
    <property type="component" value="Unassembled WGS sequence"/>
</dbReference>
<accession>A0A8H4IMG6</accession>
<comment type="caution">
    <text evidence="1">The sequence shown here is derived from an EMBL/GenBank/DDBJ whole genome shotgun (WGS) entry which is preliminary data.</text>
</comment>
<dbReference type="Gene3D" id="1.10.600.10">
    <property type="entry name" value="Farnesyl Diphosphate Synthase"/>
    <property type="match status" value="2"/>
</dbReference>
<proteinExistence type="predicted"/>
<sequence>MDTLSYQSKLVSADEARRTGCFTTLPIRIHPRDDVADAASRRFVREWVREIGDGREQHTYFSFSPAGNWSSLVYPEAIPERLGVLAYLSDLGLIRDDTGEGLSIDEAHAEHDKLYAALDPDDKRCLAPESRAMKTKKLVSQNTCNTAVITVGCCFWPMLQFSLGTMFSEAEHELVQPIIDAAIEGLLLANDYFRWGRRYRELQSGHSKRIAAEDEINCKIVKAERDFCQRRDELYRAQPDMSMKLRKWIF</sequence>
<keyword evidence="2" id="KW-1185">Reference proteome</keyword>
<dbReference type="InterPro" id="IPR008949">
    <property type="entry name" value="Isoprenoid_synthase_dom_sf"/>
</dbReference>
<name>A0A8H4IMG6_9PEZI</name>
<organism evidence="1 2">
    <name type="scientific">Botryosphaeria dothidea</name>
    <dbReference type="NCBI Taxonomy" id="55169"/>
    <lineage>
        <taxon>Eukaryota</taxon>
        <taxon>Fungi</taxon>
        <taxon>Dikarya</taxon>
        <taxon>Ascomycota</taxon>
        <taxon>Pezizomycotina</taxon>
        <taxon>Dothideomycetes</taxon>
        <taxon>Dothideomycetes incertae sedis</taxon>
        <taxon>Botryosphaeriales</taxon>
        <taxon>Botryosphaeriaceae</taxon>
        <taxon>Botryosphaeria</taxon>
    </lineage>
</organism>
<evidence type="ECO:0000313" key="2">
    <source>
        <dbReference type="Proteomes" id="UP000572817"/>
    </source>
</evidence>
<reference evidence="1" key="1">
    <citation type="submission" date="2020-04" db="EMBL/GenBank/DDBJ databases">
        <title>Genome Assembly and Annotation of Botryosphaeria dothidea sdau 11-99, a Latent Pathogen of Apple Fruit Ring Rot in China.</title>
        <authorList>
            <person name="Yu C."/>
            <person name="Diao Y."/>
            <person name="Lu Q."/>
            <person name="Zhao J."/>
            <person name="Cui S."/>
            <person name="Peng C."/>
            <person name="He B."/>
            <person name="Liu H."/>
        </authorList>
    </citation>
    <scope>NUCLEOTIDE SEQUENCE [LARGE SCALE GENOMIC DNA]</scope>
    <source>
        <strain evidence="1">Sdau11-99</strain>
    </source>
</reference>
<dbReference type="AlphaFoldDB" id="A0A8H4IMG6"/>
<evidence type="ECO:0000313" key="1">
    <source>
        <dbReference type="EMBL" id="KAF4303936.1"/>
    </source>
</evidence>
<gene>
    <name evidence="1" type="ORF">GTA08_BOTSDO08146</name>
</gene>
<dbReference type="EMBL" id="WWBZ02000051">
    <property type="protein sequence ID" value="KAF4303936.1"/>
    <property type="molecule type" value="Genomic_DNA"/>
</dbReference>